<dbReference type="RefSeq" id="WP_030285798.1">
    <property type="nucleotide sequence ID" value="NZ_JBEZVI010000029.1"/>
</dbReference>
<comment type="caution">
    <text evidence="1">The sequence shown here is derived from an EMBL/GenBank/DDBJ whole genome shotgun (WGS) entry which is preliminary data.</text>
</comment>
<name>A0ABV2Z6W6_9ACTN</name>
<proteinExistence type="predicted"/>
<organism evidence="1 2">
    <name type="scientific">Streptomyces catenulae</name>
    <dbReference type="NCBI Taxonomy" id="66875"/>
    <lineage>
        <taxon>Bacteria</taxon>
        <taxon>Bacillati</taxon>
        <taxon>Actinomycetota</taxon>
        <taxon>Actinomycetes</taxon>
        <taxon>Kitasatosporales</taxon>
        <taxon>Streptomycetaceae</taxon>
        <taxon>Streptomyces</taxon>
    </lineage>
</organism>
<sequence>MSDNGPDAPFVVGLHGVLTRHPWIDRVSADCDLDEDVFGLAVKRAAAFAWSSTALTDPPADNLWDHHDADGDWTQDGTVRQLAWLHASLPQPARTPGRKRRARRLPVLPVVTVLADALRRIGTVRLTGTHALVPLHRAGDARVALAETADWYALADPSGAALLTVTVAAPPSARLAARSAEIVAAARERTHGRMAVEILKPARATTPGLARPLAGQVQAEGLRPALALRCAAPEWSTDVAAWTTEVCADAIRAVTGASGPVLVTVSAEV</sequence>
<reference evidence="1 2" key="1">
    <citation type="submission" date="2024-06" db="EMBL/GenBank/DDBJ databases">
        <title>The Natural Products Discovery Center: Release of the First 8490 Sequenced Strains for Exploring Actinobacteria Biosynthetic Diversity.</title>
        <authorList>
            <person name="Kalkreuter E."/>
            <person name="Kautsar S.A."/>
            <person name="Yang D."/>
            <person name="Bader C.D."/>
            <person name="Teijaro C.N."/>
            <person name="Fluegel L."/>
            <person name="Davis C.M."/>
            <person name="Simpson J.R."/>
            <person name="Lauterbach L."/>
            <person name="Steele A.D."/>
            <person name="Gui C."/>
            <person name="Meng S."/>
            <person name="Li G."/>
            <person name="Viehrig K."/>
            <person name="Ye F."/>
            <person name="Su P."/>
            <person name="Kiefer A.F."/>
            <person name="Nichols A."/>
            <person name="Cepeda A.J."/>
            <person name="Yan W."/>
            <person name="Fan B."/>
            <person name="Jiang Y."/>
            <person name="Adhikari A."/>
            <person name="Zheng C.-J."/>
            <person name="Schuster L."/>
            <person name="Cowan T.M."/>
            <person name="Smanski M.J."/>
            <person name="Chevrette M.G."/>
            <person name="De Carvalho L.P.S."/>
            <person name="Shen B."/>
        </authorList>
    </citation>
    <scope>NUCLEOTIDE SEQUENCE [LARGE SCALE GENOMIC DNA]</scope>
    <source>
        <strain evidence="1 2">NPDC033039</strain>
    </source>
</reference>
<gene>
    <name evidence="1" type="ORF">AB0E61_27120</name>
</gene>
<dbReference type="EMBL" id="JBEZVI010000029">
    <property type="protein sequence ID" value="MEU3713755.1"/>
    <property type="molecule type" value="Genomic_DNA"/>
</dbReference>
<accession>A0ABV2Z6W6</accession>
<keyword evidence="2" id="KW-1185">Reference proteome</keyword>
<evidence type="ECO:0000313" key="2">
    <source>
        <dbReference type="Proteomes" id="UP001550853"/>
    </source>
</evidence>
<evidence type="ECO:0000313" key="1">
    <source>
        <dbReference type="EMBL" id="MEU3713755.1"/>
    </source>
</evidence>
<dbReference type="Proteomes" id="UP001550853">
    <property type="component" value="Unassembled WGS sequence"/>
</dbReference>
<protein>
    <submittedName>
        <fullName evidence="1">Uncharacterized protein</fullName>
    </submittedName>
</protein>